<organism evidence="2 3">
    <name type="scientific">Saccharopolyspora taberi</name>
    <dbReference type="NCBI Taxonomy" id="60895"/>
    <lineage>
        <taxon>Bacteria</taxon>
        <taxon>Bacillati</taxon>
        <taxon>Actinomycetota</taxon>
        <taxon>Actinomycetes</taxon>
        <taxon>Pseudonocardiales</taxon>
        <taxon>Pseudonocardiaceae</taxon>
        <taxon>Saccharopolyspora</taxon>
    </lineage>
</organism>
<dbReference type="EMBL" id="BAAAUX010000018">
    <property type="protein sequence ID" value="GAA2803434.1"/>
    <property type="molecule type" value="Genomic_DNA"/>
</dbReference>
<dbReference type="Pfam" id="PF21806">
    <property type="entry name" value="DUF6879"/>
    <property type="match status" value="1"/>
</dbReference>
<sequence>MSELTTAITGDRLAVDEYLEDFGLRFWRTGAEGCWKLERRQTFIEPNDESWQAFHRGDWERALELIEQRRPGLRSYHERIARNGFEVRRVRVVEKPVSPYLIWELNSLLVRSQSGGKINVVGPETVEPFENDGPLPEIFVIGSECVYEVLYGDDGGVTGAIRSLDTAIVGQWADFARNLFEQGEPLEAYFRREIAGLRPPNAA</sequence>
<evidence type="ECO:0000259" key="1">
    <source>
        <dbReference type="Pfam" id="PF21806"/>
    </source>
</evidence>
<keyword evidence="3" id="KW-1185">Reference proteome</keyword>
<evidence type="ECO:0000313" key="3">
    <source>
        <dbReference type="Proteomes" id="UP001500979"/>
    </source>
</evidence>
<dbReference type="RefSeq" id="WP_344682477.1">
    <property type="nucleotide sequence ID" value="NZ_BAAAUX010000018.1"/>
</dbReference>
<dbReference type="InterPro" id="IPR049244">
    <property type="entry name" value="DUF6879"/>
</dbReference>
<protein>
    <recommendedName>
        <fullName evidence="1">DUF6879 domain-containing protein</fullName>
    </recommendedName>
</protein>
<feature type="domain" description="DUF6879" evidence="1">
    <location>
        <begin position="25"/>
        <end position="190"/>
    </location>
</feature>
<evidence type="ECO:0000313" key="2">
    <source>
        <dbReference type="EMBL" id="GAA2803434.1"/>
    </source>
</evidence>
<reference evidence="2 3" key="1">
    <citation type="journal article" date="2019" name="Int. J. Syst. Evol. Microbiol.">
        <title>The Global Catalogue of Microorganisms (GCM) 10K type strain sequencing project: providing services to taxonomists for standard genome sequencing and annotation.</title>
        <authorList>
            <consortium name="The Broad Institute Genomics Platform"/>
            <consortium name="The Broad Institute Genome Sequencing Center for Infectious Disease"/>
            <person name="Wu L."/>
            <person name="Ma J."/>
        </authorList>
    </citation>
    <scope>NUCLEOTIDE SEQUENCE [LARGE SCALE GENOMIC DNA]</scope>
    <source>
        <strain evidence="2 3">JCM 9383</strain>
    </source>
</reference>
<dbReference type="Proteomes" id="UP001500979">
    <property type="component" value="Unassembled WGS sequence"/>
</dbReference>
<accession>A0ABN3VGM8</accession>
<proteinExistence type="predicted"/>
<comment type="caution">
    <text evidence="2">The sequence shown here is derived from an EMBL/GenBank/DDBJ whole genome shotgun (WGS) entry which is preliminary data.</text>
</comment>
<gene>
    <name evidence="2" type="ORF">GCM10010470_43220</name>
</gene>
<name>A0ABN3VGM8_9PSEU</name>